<organism evidence="2 3">
    <name type="scientific">Microlunatus spumicola</name>
    <dbReference type="NCBI Taxonomy" id="81499"/>
    <lineage>
        <taxon>Bacteria</taxon>
        <taxon>Bacillati</taxon>
        <taxon>Actinomycetota</taxon>
        <taxon>Actinomycetes</taxon>
        <taxon>Propionibacteriales</taxon>
        <taxon>Propionibacteriaceae</taxon>
        <taxon>Microlunatus</taxon>
    </lineage>
</organism>
<keyword evidence="1" id="KW-1133">Transmembrane helix</keyword>
<protein>
    <recommendedName>
        <fullName evidence="4">FtsX-like permease family protein</fullName>
    </recommendedName>
</protein>
<feature type="transmembrane region" description="Helical" evidence="1">
    <location>
        <begin position="314"/>
        <end position="345"/>
    </location>
</feature>
<evidence type="ECO:0000313" key="2">
    <source>
        <dbReference type="EMBL" id="GAA3561578.1"/>
    </source>
</evidence>
<keyword evidence="1" id="KW-0812">Transmembrane</keyword>
<comment type="caution">
    <text evidence="2">The sequence shown here is derived from an EMBL/GenBank/DDBJ whole genome shotgun (WGS) entry which is preliminary data.</text>
</comment>
<sequence>MGTGIGLAWAGVRHRPGPWLLLALGLALAAVMPLAALGLQERAAVGVVRQAVEAVPAPTRGVLAVTSDDLRGTRLASFSEQVTEGFATTGLPVPTRALAFRALSLQGTDTTVAALDRLPAAVALTSGRLPASCSPTACEVLQVDAGGGGPTVPDLTGPARGLGLVVTGTATLQEPRLVGLGLVAAGQPLLLGSDPAALADLDALTVYGRNLAWFTPLDPAAVTAHGPAAFAAALDGLAAEGSLVAGPLNVVWPDDAVLDAAARAQGSAQRSTVLGIGAGALQLGFCLVLAAARRPTQRQHGTLLGRRGARPGQVLAVATLQAALAALAGLVVGVAAGLLVVLALLRGQVTEPSSAALLALASAWPVVLGLGVAAVLGSVLLAAGPALRPRTLRTVLAAVVVLAGGLAVLALVRPTTDPRAPLPVAALVGLTLAAGLLGTLLWSPVVAGLSRLGGTGAPLRRVVLLTARRPLLPSVTAGFLAAALATAVLAGAWSASTQRSAQDQAAALVPLDATVAPSTQVLLPATVVDPARLAALGPGVVVAPVTSTVVSAFAGQGGATALPLTGVDPDALPLVHRWSAVTGSDVPAAEVAGLLRTPTAPAPAPVVPAGTRELVLDVRGLDADVTLGVWVAGPDGQERQVPLAQRGGQAYADLPAGPALAVRGLEIGESADHVTHRQHGIGEGSTDRQLPAGTLRLGAVHADGAVLPWSWTGWGADSVEVTADGADGAGLRAQYQIRDARAVLLPAWVPATQRPVLPVAVDAVTAARAGVRGRFGITLNQTTVPVRVVAVLPRMPTLPDRFVLADRTAVAALVDRTAPGAGPVSQVWVSAPGAARPAVRSALDASASAATLRYRDDLARGFAQDPVTAGFVALLGTAGLVALLLGVVAVVGGVRGDRELSAADLFALEVDGVAPGGLRRLLLARAALVLAVGLPVGLLAGAGLAAAATRLLATGPDGRPLTPPLQLVLLAAPTALVLAVAVLGTVLAATVTAAAALREPVLAPPELDLR</sequence>
<feature type="transmembrane region" description="Helical" evidence="1">
    <location>
        <begin position="968"/>
        <end position="997"/>
    </location>
</feature>
<name>A0ABP6X4Y0_9ACTN</name>
<reference evidence="3" key="1">
    <citation type="journal article" date="2019" name="Int. J. Syst. Evol. Microbiol.">
        <title>The Global Catalogue of Microorganisms (GCM) 10K type strain sequencing project: providing services to taxonomists for standard genome sequencing and annotation.</title>
        <authorList>
            <consortium name="The Broad Institute Genomics Platform"/>
            <consortium name="The Broad Institute Genome Sequencing Center for Infectious Disease"/>
            <person name="Wu L."/>
            <person name="Ma J."/>
        </authorList>
    </citation>
    <scope>NUCLEOTIDE SEQUENCE [LARGE SCALE GENOMIC DNA]</scope>
    <source>
        <strain evidence="3">JCM 16540</strain>
    </source>
</reference>
<dbReference type="EMBL" id="BAAAYR010000001">
    <property type="protein sequence ID" value="GAA3561578.1"/>
    <property type="molecule type" value="Genomic_DNA"/>
</dbReference>
<evidence type="ECO:0008006" key="4">
    <source>
        <dbReference type="Google" id="ProtNLM"/>
    </source>
</evidence>
<gene>
    <name evidence="2" type="ORF">GCM10022197_16510</name>
</gene>
<dbReference type="RefSeq" id="WP_204911420.1">
    <property type="nucleotide sequence ID" value="NZ_BAAAYR010000001.1"/>
</dbReference>
<feature type="transmembrane region" description="Helical" evidence="1">
    <location>
        <begin position="869"/>
        <end position="891"/>
    </location>
</feature>
<feature type="transmembrane region" description="Helical" evidence="1">
    <location>
        <begin position="424"/>
        <end position="450"/>
    </location>
</feature>
<keyword evidence="3" id="KW-1185">Reference proteome</keyword>
<proteinExistence type="predicted"/>
<dbReference type="Proteomes" id="UP001500767">
    <property type="component" value="Unassembled WGS sequence"/>
</dbReference>
<feature type="transmembrane region" description="Helical" evidence="1">
    <location>
        <begin position="357"/>
        <end position="383"/>
    </location>
</feature>
<feature type="transmembrane region" description="Helical" evidence="1">
    <location>
        <begin position="471"/>
        <end position="493"/>
    </location>
</feature>
<accession>A0ABP6X4Y0</accession>
<feature type="transmembrane region" description="Helical" evidence="1">
    <location>
        <begin position="927"/>
        <end position="948"/>
    </location>
</feature>
<evidence type="ECO:0000313" key="3">
    <source>
        <dbReference type="Proteomes" id="UP001500767"/>
    </source>
</evidence>
<evidence type="ECO:0000256" key="1">
    <source>
        <dbReference type="SAM" id="Phobius"/>
    </source>
</evidence>
<feature type="transmembrane region" description="Helical" evidence="1">
    <location>
        <begin position="395"/>
        <end position="412"/>
    </location>
</feature>
<keyword evidence="1" id="KW-0472">Membrane</keyword>